<comment type="catalytic activity">
    <reaction evidence="5">
        <text>cytidine(32) in tRNA + S-adenosyl-L-methionine = 2'-O-methylcytidine(32) in tRNA + S-adenosyl-L-homocysteine + H(+)</text>
        <dbReference type="Rhea" id="RHEA:42932"/>
        <dbReference type="Rhea" id="RHEA-COMP:10288"/>
        <dbReference type="Rhea" id="RHEA-COMP:10289"/>
        <dbReference type="ChEBI" id="CHEBI:15378"/>
        <dbReference type="ChEBI" id="CHEBI:57856"/>
        <dbReference type="ChEBI" id="CHEBI:59789"/>
        <dbReference type="ChEBI" id="CHEBI:74495"/>
        <dbReference type="ChEBI" id="CHEBI:82748"/>
        <dbReference type="EC" id="2.1.1.200"/>
    </reaction>
</comment>
<evidence type="ECO:0000313" key="8">
    <source>
        <dbReference type="Proteomes" id="UP000000503"/>
    </source>
</evidence>
<evidence type="ECO:0000256" key="1">
    <source>
        <dbReference type="ARBA" id="ARBA00007228"/>
    </source>
</evidence>
<comment type="function">
    <text evidence="5">Catalyzes the formation of 2'O-methylated cytidine (Cm32) or 2'O-methylated uridine (Um32) at position 32 in tRNA.</text>
</comment>
<dbReference type="InterPro" id="IPR029026">
    <property type="entry name" value="tRNA_m1G_MTases_N"/>
</dbReference>
<dbReference type="PANTHER" id="PTHR42786">
    <property type="entry name" value="TRNA/RRNA METHYLTRANSFERASE"/>
    <property type="match status" value="1"/>
</dbReference>
<organism evidence="7 8">
    <name type="scientific">Gracilinema caldarium (strain ATCC 51460 / DSM 7334 / H1)</name>
    <name type="common">Treponema caldarium</name>
    <dbReference type="NCBI Taxonomy" id="744872"/>
    <lineage>
        <taxon>Bacteria</taxon>
        <taxon>Pseudomonadati</taxon>
        <taxon>Spirochaetota</taxon>
        <taxon>Spirochaetia</taxon>
        <taxon>Spirochaetales</taxon>
        <taxon>Breznakiellaceae</taxon>
        <taxon>Gracilinema</taxon>
    </lineage>
</organism>
<dbReference type="InterPro" id="IPR029028">
    <property type="entry name" value="Alpha/beta_knot_MTases"/>
</dbReference>
<gene>
    <name evidence="5" type="primary">trmJ</name>
    <name evidence="7" type="ordered locus">Spica_0234</name>
</gene>
<accession>F8EYH0</accession>
<dbReference type="AlphaFoldDB" id="F8EYH0"/>
<name>F8EYH0_GRAC1</name>
<dbReference type="Gene3D" id="3.40.1280.10">
    <property type="match status" value="1"/>
</dbReference>
<dbReference type="OrthoDB" id="9806346at2"/>
<dbReference type="RefSeq" id="WP_013967715.1">
    <property type="nucleotide sequence ID" value="NC_015732.1"/>
</dbReference>
<sequence>MQLLDIIIVLCRPAESGNVGAVCRAMKNMGLSRLRIVAPEAPLIEEQIRARAVHAGDVWEQAEHFATLQEAVADCPLVIGTTRRRGKKRKNLSMTPEEVAEFCFSRPGPAALVFGNERTGLDADEIALCNLASHIPVDEAFPSLNLSHAVQIYTYVLHRYFTSHELKDIPGTWKPVSQDEIERLVQTITNSLASIGFYKQAGRDLQERFFRDLFARAGITREEQMYLEGIFKKMSKLAEMNGSAYSEQSS</sequence>
<keyword evidence="5" id="KW-0963">Cytoplasm</keyword>
<dbReference type="KEGG" id="scd:Spica_0234"/>
<reference evidence="8" key="1">
    <citation type="journal article" date="2013" name="Stand. Genomic Sci.">
        <title>Genome sequence of the thermophilic fresh-water bacterium Spirochaeta caldaria type strain (H1(T)), reclassification of Spirochaeta caldaria, Spirochaeta stenostrepta, and Spirochaeta zuelzerae in the genus Treponema as Treponema caldaria comb. nov., Treponema stenostrepta comb. nov., and Treponema zuelzerae comb. nov., and emendation of the genus Treponema.</title>
        <authorList>
            <person name="Abt B."/>
            <person name="Goker M."/>
            <person name="Scheuner C."/>
            <person name="Han C."/>
            <person name="Lu M."/>
            <person name="Misra M."/>
            <person name="Lapidus A."/>
            <person name="Nolan M."/>
            <person name="Lucas S."/>
            <person name="Hammon N."/>
            <person name="Deshpande S."/>
            <person name="Cheng J.F."/>
            <person name="Tapia R."/>
            <person name="Goodwin L.A."/>
            <person name="Pitluck S."/>
            <person name="Liolios K."/>
            <person name="Pagani I."/>
            <person name="Ivanova N."/>
            <person name="Mavromatis K."/>
            <person name="Mikhailova N."/>
            <person name="Huntemann M."/>
            <person name="Pati A."/>
            <person name="Chen A."/>
            <person name="Palaniappan K."/>
            <person name="Land M."/>
            <person name="Hauser L."/>
            <person name="Jeffries C.D."/>
            <person name="Rohde M."/>
            <person name="Spring S."/>
            <person name="Gronow S."/>
            <person name="Detter J.C."/>
            <person name="Bristow J."/>
            <person name="Eisen J.A."/>
            <person name="Markowitz V."/>
            <person name="Hugenholtz P."/>
            <person name="Kyrpides N.C."/>
            <person name="Woyke T."/>
            <person name="Klenk H.P."/>
        </authorList>
    </citation>
    <scope>NUCLEOTIDE SEQUENCE</scope>
    <source>
        <strain evidence="8">ATCC 51460 / DSM 7334 / H1</strain>
    </source>
</reference>
<comment type="similarity">
    <text evidence="1">Belongs to the class IV-like SAM-binding methyltransferase superfamily. RNA methyltransferase TrmH family.</text>
</comment>
<evidence type="ECO:0000313" key="7">
    <source>
        <dbReference type="EMBL" id="AEJ18402.1"/>
    </source>
</evidence>
<comment type="catalytic activity">
    <reaction evidence="5">
        <text>uridine(32) in tRNA + S-adenosyl-L-methionine = 2'-O-methyluridine(32) in tRNA + S-adenosyl-L-homocysteine + H(+)</text>
        <dbReference type="Rhea" id="RHEA:42936"/>
        <dbReference type="Rhea" id="RHEA-COMP:10107"/>
        <dbReference type="Rhea" id="RHEA-COMP:10290"/>
        <dbReference type="ChEBI" id="CHEBI:15378"/>
        <dbReference type="ChEBI" id="CHEBI:57856"/>
        <dbReference type="ChEBI" id="CHEBI:59789"/>
        <dbReference type="ChEBI" id="CHEBI:65315"/>
        <dbReference type="ChEBI" id="CHEBI:74478"/>
        <dbReference type="EC" id="2.1.1.200"/>
    </reaction>
</comment>
<dbReference type="Pfam" id="PF00588">
    <property type="entry name" value="SpoU_methylase"/>
    <property type="match status" value="1"/>
</dbReference>
<dbReference type="GO" id="GO:0160206">
    <property type="term" value="F:tRNA (cytidine(32)/uridine(32)-2'-O)-methyltransferase activity"/>
    <property type="evidence" value="ECO:0007669"/>
    <property type="project" value="UniProtKB-EC"/>
</dbReference>
<dbReference type="Gene3D" id="1.10.8.590">
    <property type="match status" value="1"/>
</dbReference>
<evidence type="ECO:0000256" key="2">
    <source>
        <dbReference type="ARBA" id="ARBA00022603"/>
    </source>
</evidence>
<protein>
    <recommendedName>
        <fullName evidence="5">tRNA (cytidine/uridine-2'-O-)-methyltransferase TrmJ</fullName>
        <ecNumber evidence="5">2.1.1.200</ecNumber>
    </recommendedName>
    <alternativeName>
        <fullName evidence="5">tRNA (cytidine(32)/uridine(32)-2'-O)-methyltransferase</fullName>
    </alternativeName>
    <alternativeName>
        <fullName evidence="5">tRNA Cm32/Um32 methyltransferase</fullName>
    </alternativeName>
</protein>
<evidence type="ECO:0000256" key="5">
    <source>
        <dbReference type="RuleBase" id="RU362024"/>
    </source>
</evidence>
<keyword evidence="8" id="KW-1185">Reference proteome</keyword>
<dbReference type="CDD" id="cd18093">
    <property type="entry name" value="SpoU-like_TrmJ"/>
    <property type="match status" value="1"/>
</dbReference>
<keyword evidence="2 5" id="KW-0489">Methyltransferase</keyword>
<dbReference type="HOGENOM" id="CLU_056931_0_1_12"/>
<dbReference type="GO" id="GO:0106339">
    <property type="term" value="F:tRNA (cytidine(32)-2'-O)-methyltransferase activity"/>
    <property type="evidence" value="ECO:0007669"/>
    <property type="project" value="RHEA"/>
</dbReference>
<dbReference type="InterPro" id="IPR004384">
    <property type="entry name" value="RNA_MeTrfase_TrmJ/LasT"/>
</dbReference>
<dbReference type="eggNOG" id="COG0565">
    <property type="taxonomic scope" value="Bacteria"/>
</dbReference>
<dbReference type="GO" id="GO:0003723">
    <property type="term" value="F:RNA binding"/>
    <property type="evidence" value="ECO:0007669"/>
    <property type="project" value="InterPro"/>
</dbReference>
<dbReference type="GO" id="GO:0002128">
    <property type="term" value="P:tRNA nucleoside ribose methylation"/>
    <property type="evidence" value="ECO:0007669"/>
    <property type="project" value="TreeGrafter"/>
</dbReference>
<dbReference type="PIRSF" id="PIRSF004808">
    <property type="entry name" value="LasT"/>
    <property type="match status" value="1"/>
</dbReference>
<dbReference type="EC" id="2.1.1.200" evidence="5"/>
<comment type="subcellular location">
    <subcellularLocation>
        <location evidence="5">Cytoplasm</location>
    </subcellularLocation>
</comment>
<feature type="domain" description="tRNA/rRNA methyltransferase SpoU type" evidence="6">
    <location>
        <begin position="6"/>
        <end position="155"/>
    </location>
</feature>
<evidence type="ECO:0000259" key="6">
    <source>
        <dbReference type="Pfam" id="PF00588"/>
    </source>
</evidence>
<dbReference type="SUPFAM" id="SSF75217">
    <property type="entry name" value="alpha/beta knot"/>
    <property type="match status" value="1"/>
</dbReference>
<dbReference type="EMBL" id="CP002868">
    <property type="protein sequence ID" value="AEJ18402.1"/>
    <property type="molecule type" value="Genomic_DNA"/>
</dbReference>
<keyword evidence="3" id="KW-0808">Transferase</keyword>
<keyword evidence="4 5" id="KW-0949">S-adenosyl-L-methionine</keyword>
<comment type="subunit">
    <text evidence="5">Homodimer.</text>
</comment>
<keyword evidence="5" id="KW-0819">tRNA processing</keyword>
<proteinExistence type="inferred from homology"/>
<dbReference type="PANTHER" id="PTHR42786:SF2">
    <property type="entry name" value="TRNA (CYTIDINE_URIDINE-2'-O-)-METHYLTRANSFERASE TRMJ"/>
    <property type="match status" value="1"/>
</dbReference>
<evidence type="ECO:0000256" key="3">
    <source>
        <dbReference type="ARBA" id="ARBA00022679"/>
    </source>
</evidence>
<dbReference type="NCBIfam" id="TIGR00050">
    <property type="entry name" value="rRNA_methyl_1"/>
    <property type="match status" value="1"/>
</dbReference>
<dbReference type="STRING" id="744872.Spica_0234"/>
<evidence type="ECO:0000256" key="4">
    <source>
        <dbReference type="ARBA" id="ARBA00022691"/>
    </source>
</evidence>
<dbReference type="InterPro" id="IPR001537">
    <property type="entry name" value="SpoU_MeTrfase"/>
</dbReference>
<dbReference type="GO" id="GO:0005829">
    <property type="term" value="C:cytosol"/>
    <property type="evidence" value="ECO:0007669"/>
    <property type="project" value="TreeGrafter"/>
</dbReference>
<dbReference type="Proteomes" id="UP000000503">
    <property type="component" value="Chromosome"/>
</dbReference>